<evidence type="ECO:0000259" key="9">
    <source>
        <dbReference type="Pfam" id="PF22638"/>
    </source>
</evidence>
<dbReference type="RefSeq" id="WP_154511574.1">
    <property type="nucleotide sequence ID" value="NZ_DBFWWU010000026.1"/>
</dbReference>
<feature type="domain" description="Flagellar basal-body/hook protein C-terminal" evidence="8">
    <location>
        <begin position="671"/>
        <end position="710"/>
    </location>
</feature>
<dbReference type="PRINTS" id="PR01005">
    <property type="entry name" value="FLGHOOKAP1"/>
</dbReference>
<evidence type="ECO:0000256" key="3">
    <source>
        <dbReference type="ARBA" id="ARBA00009677"/>
    </source>
</evidence>
<dbReference type="PANTHER" id="PTHR30033:SF1">
    <property type="entry name" value="FLAGELLAR HOOK-ASSOCIATED PROTEIN 1"/>
    <property type="match status" value="1"/>
</dbReference>
<dbReference type="Proteomes" id="UP000477488">
    <property type="component" value="Unassembled WGS sequence"/>
</dbReference>
<evidence type="ECO:0000313" key="10">
    <source>
        <dbReference type="EMBL" id="MSS28306.1"/>
    </source>
</evidence>
<dbReference type="InterPro" id="IPR019776">
    <property type="entry name" value="Flagellar_basal_body_rod_CS"/>
</dbReference>
<dbReference type="GO" id="GO:0044780">
    <property type="term" value="P:bacterial-type flagellum assembly"/>
    <property type="evidence" value="ECO:0007669"/>
    <property type="project" value="InterPro"/>
</dbReference>
<protein>
    <recommendedName>
        <fullName evidence="4">Flagellar hook-associated protein 1</fullName>
    </recommendedName>
</protein>
<dbReference type="PANTHER" id="PTHR30033">
    <property type="entry name" value="FLAGELLAR HOOK-ASSOCIATED PROTEIN 1"/>
    <property type="match status" value="1"/>
</dbReference>
<gene>
    <name evidence="10" type="primary">flgK</name>
    <name evidence="10" type="ORF">FYJ44_09720</name>
</gene>
<dbReference type="InterPro" id="IPR002371">
    <property type="entry name" value="FlgK"/>
</dbReference>
<dbReference type="GO" id="GO:0005576">
    <property type="term" value="C:extracellular region"/>
    <property type="evidence" value="ECO:0007669"/>
    <property type="project" value="UniProtKB-SubCell"/>
</dbReference>
<dbReference type="PROSITE" id="PS00588">
    <property type="entry name" value="FLAGELLA_BB_ROD"/>
    <property type="match status" value="1"/>
</dbReference>
<comment type="similarity">
    <text evidence="3">Belongs to the flagella basal body rod proteins family.</text>
</comment>
<evidence type="ECO:0000256" key="4">
    <source>
        <dbReference type="ARBA" id="ARBA00016244"/>
    </source>
</evidence>
<evidence type="ECO:0000256" key="1">
    <source>
        <dbReference type="ARBA" id="ARBA00004365"/>
    </source>
</evidence>
<dbReference type="GO" id="GO:0005198">
    <property type="term" value="F:structural molecule activity"/>
    <property type="evidence" value="ECO:0007669"/>
    <property type="project" value="InterPro"/>
</dbReference>
<evidence type="ECO:0000256" key="2">
    <source>
        <dbReference type="ARBA" id="ARBA00004613"/>
    </source>
</evidence>
<dbReference type="InterPro" id="IPR053927">
    <property type="entry name" value="FlgK_helical"/>
</dbReference>
<evidence type="ECO:0000259" key="8">
    <source>
        <dbReference type="Pfam" id="PF06429"/>
    </source>
</evidence>
<dbReference type="NCBIfam" id="TIGR02492">
    <property type="entry name" value="flgK_ends"/>
    <property type="match status" value="1"/>
</dbReference>
<sequence>MLSGLLNIGQSALNASQAWISVTGNNLANVDTEGYSRQYVDQRDAGGLTATKPGAQGLGVNAQQIMRFFDAFLERSYVRQSTNSARWDEQDTIMTSLENIFNESNRAGLSSSLNKFFTAWQDLALRPDDTATRESLLSYADNLSDMFGSTMDGIKAIQKEMDVSIGQTVDRVNDLAKSIADLNRQITANTVDGISNPNSLLDKRDQLVRELATLADVETIDNGKGNFRVQLTTGQPLVDGLNSYELRVMGPRTEDRVMGNSTYTGTVKYDGSDSHEYTVDIVNGGDVGDVPPPQFRVSLDGGKTWLRDENGQELHFDITDNDGDGEVDPVLVKDLKISFTSTTDFHVGDKFDIVPKSGLYWIEPTHGPQNITPQVRFDGTDNQSRLTGGKLAAYYNIRDDNCGRYMDELNAVASSLIWEVNRIHSQGTGLSMLDYAQGQQKVEDISQALGSAQAILPFSDRLQEGNVNFHFYDKTTGDYTASGMLDFDPATPGIQNFDPSRHSLEDVRDAINNMVDADGNPLAPPPLNASIQDGKLIIETNPAANVSFGMGTDSTGLMAALGINTFFSGDNASNLAVNSQVHSNTNLIASGQVNGQHQANVGDNATAEAIGKLASKNVTISTLWKTVDNQSISQYYANLVTTVGSDRRLSRTNAEYHTALTNDLAERTASVSGVNMDEEMSNLIKYQHSYTAAAKLITTADQMLQTLLGLKQ</sequence>
<dbReference type="Pfam" id="PF00460">
    <property type="entry name" value="Flg_bb_rod"/>
    <property type="match status" value="1"/>
</dbReference>
<accession>A0A6L5XMD3</accession>
<keyword evidence="10" id="KW-0969">Cilium</keyword>
<dbReference type="AlphaFoldDB" id="A0A6L5XMD3"/>
<feature type="domain" description="Flagellar hook-associated protein FlgK helical" evidence="9">
    <location>
        <begin position="373"/>
        <end position="431"/>
    </location>
</feature>
<dbReference type="SUPFAM" id="SSF64518">
    <property type="entry name" value="Phase 1 flagellin"/>
    <property type="match status" value="1"/>
</dbReference>
<keyword evidence="11" id="KW-1185">Reference proteome</keyword>
<name>A0A6L5XMD3_9BACT</name>
<evidence type="ECO:0000256" key="6">
    <source>
        <dbReference type="ARBA" id="ARBA00023143"/>
    </source>
</evidence>
<feature type="domain" description="Flagellar basal body rod protein N-terminal" evidence="7">
    <location>
        <begin position="6"/>
        <end position="35"/>
    </location>
</feature>
<dbReference type="Pfam" id="PF06429">
    <property type="entry name" value="Flg_bbr_C"/>
    <property type="match status" value="1"/>
</dbReference>
<comment type="caution">
    <text evidence="10">The sequence shown here is derived from an EMBL/GenBank/DDBJ whole genome shotgun (WGS) entry which is preliminary data.</text>
</comment>
<comment type="subcellular location">
    <subcellularLocation>
        <location evidence="1">Bacterial flagellum</location>
    </subcellularLocation>
    <subcellularLocation>
        <location evidence="2">Secreted</location>
    </subcellularLocation>
</comment>
<reference evidence="10 11" key="1">
    <citation type="submission" date="2019-09" db="EMBL/GenBank/DDBJ databases">
        <title>In-depth cultivation of the pig gut microbiome towards novel bacterial diversity and tailored functional studies.</title>
        <authorList>
            <person name="Wylensek D."/>
            <person name="Hitch T.C.A."/>
            <person name="Clavel T."/>
        </authorList>
    </citation>
    <scope>NUCLEOTIDE SEQUENCE [LARGE SCALE GENOMIC DNA]</scope>
    <source>
        <strain evidence="10 11">PG-178-WT-4</strain>
    </source>
</reference>
<keyword evidence="6" id="KW-0975">Bacterial flagellum</keyword>
<dbReference type="Pfam" id="PF22638">
    <property type="entry name" value="FlgK_D1"/>
    <property type="match status" value="2"/>
</dbReference>
<keyword evidence="10" id="KW-0966">Cell projection</keyword>
<dbReference type="InterPro" id="IPR010930">
    <property type="entry name" value="Flg_bb/hook_C_dom"/>
</dbReference>
<proteinExistence type="inferred from homology"/>
<feature type="domain" description="Flagellar hook-associated protein FlgK helical" evidence="9">
    <location>
        <begin position="95"/>
        <end position="257"/>
    </location>
</feature>
<organism evidence="10 11">
    <name type="scientific">Desulfovibrio porci</name>
    <dbReference type="NCBI Taxonomy" id="2605782"/>
    <lineage>
        <taxon>Bacteria</taxon>
        <taxon>Pseudomonadati</taxon>
        <taxon>Thermodesulfobacteriota</taxon>
        <taxon>Desulfovibrionia</taxon>
        <taxon>Desulfovibrionales</taxon>
        <taxon>Desulfovibrionaceae</taxon>
        <taxon>Desulfovibrio</taxon>
    </lineage>
</organism>
<evidence type="ECO:0000259" key="7">
    <source>
        <dbReference type="Pfam" id="PF00460"/>
    </source>
</evidence>
<dbReference type="GO" id="GO:0009424">
    <property type="term" value="C:bacterial-type flagellum hook"/>
    <property type="evidence" value="ECO:0007669"/>
    <property type="project" value="InterPro"/>
</dbReference>
<keyword evidence="10" id="KW-0282">Flagellum</keyword>
<dbReference type="InterPro" id="IPR001444">
    <property type="entry name" value="Flag_bb_rod_N"/>
</dbReference>
<keyword evidence="5" id="KW-0964">Secreted</keyword>
<evidence type="ECO:0000313" key="11">
    <source>
        <dbReference type="Proteomes" id="UP000477488"/>
    </source>
</evidence>
<evidence type="ECO:0000256" key="5">
    <source>
        <dbReference type="ARBA" id="ARBA00022525"/>
    </source>
</evidence>
<dbReference type="EMBL" id="VUMH01000009">
    <property type="protein sequence ID" value="MSS28306.1"/>
    <property type="molecule type" value="Genomic_DNA"/>
</dbReference>